<evidence type="ECO:0000256" key="3">
    <source>
        <dbReference type="ARBA" id="ARBA00022980"/>
    </source>
</evidence>
<evidence type="ECO:0000256" key="5">
    <source>
        <dbReference type="HAMAP-Rule" id="MF_01371"/>
    </source>
</evidence>
<dbReference type="CDD" id="cd01658">
    <property type="entry name" value="Ribosomal_L30"/>
    <property type="match status" value="1"/>
</dbReference>
<keyword evidence="3 5" id="KW-0689">Ribosomal protein</keyword>
<dbReference type="HAMAP" id="MF_01371_B">
    <property type="entry name" value="Ribosomal_uL30_B"/>
    <property type="match status" value="1"/>
</dbReference>
<gene>
    <name evidence="5" type="primary">rpmD</name>
    <name evidence="7" type="ORF">CF394_05280</name>
</gene>
<dbReference type="GO" id="GO:0022625">
    <property type="term" value="C:cytosolic large ribosomal subunit"/>
    <property type="evidence" value="ECO:0007669"/>
    <property type="project" value="TreeGrafter"/>
</dbReference>
<proteinExistence type="inferred from homology"/>
<dbReference type="SUPFAM" id="SSF55129">
    <property type="entry name" value="Ribosomal protein L30p/L7e"/>
    <property type="match status" value="1"/>
</dbReference>
<dbReference type="GO" id="GO:0003735">
    <property type="term" value="F:structural constituent of ribosome"/>
    <property type="evidence" value="ECO:0007669"/>
    <property type="project" value="InterPro"/>
</dbReference>
<dbReference type="PIRSF" id="PIRSF002211">
    <property type="entry name" value="Ribosomal_L30_bac-type"/>
    <property type="match status" value="1"/>
</dbReference>
<keyword evidence="8" id="KW-1185">Reference proteome</keyword>
<protein>
    <recommendedName>
        <fullName evidence="5">Large ribosomal subunit protein uL30</fullName>
    </recommendedName>
</protein>
<feature type="domain" description="Large ribosomal subunit protein uL30-like ferredoxin-like fold" evidence="6">
    <location>
        <begin position="6"/>
        <end position="55"/>
    </location>
</feature>
<organism evidence="7 8">
    <name type="scientific">Tetzosporium hominis</name>
    <dbReference type="NCBI Taxonomy" id="2020506"/>
    <lineage>
        <taxon>Bacteria</taxon>
        <taxon>Bacillati</taxon>
        <taxon>Bacillota</taxon>
        <taxon>Bacilli</taxon>
        <taxon>Bacillales</taxon>
        <taxon>Caryophanaceae</taxon>
        <taxon>Tetzosporium</taxon>
    </lineage>
</organism>
<evidence type="ECO:0000256" key="2">
    <source>
        <dbReference type="ARBA" id="ARBA00011838"/>
    </source>
</evidence>
<dbReference type="GO" id="GO:0006412">
    <property type="term" value="P:translation"/>
    <property type="evidence" value="ECO:0007669"/>
    <property type="project" value="UniProtKB-UniRule"/>
</dbReference>
<evidence type="ECO:0000256" key="4">
    <source>
        <dbReference type="ARBA" id="ARBA00023274"/>
    </source>
</evidence>
<dbReference type="OrthoDB" id="9812790at2"/>
<comment type="similarity">
    <text evidence="1 5">Belongs to the universal ribosomal protein uL30 family.</text>
</comment>
<dbReference type="Proteomes" id="UP000217065">
    <property type="component" value="Unassembled WGS sequence"/>
</dbReference>
<dbReference type="InterPro" id="IPR036919">
    <property type="entry name" value="Ribo_uL30_ferredoxin-like_sf"/>
</dbReference>
<dbReference type="InterPro" id="IPR005996">
    <property type="entry name" value="Ribosomal_uL30_bac-type"/>
</dbReference>
<evidence type="ECO:0000256" key="1">
    <source>
        <dbReference type="ARBA" id="ARBA00007594"/>
    </source>
</evidence>
<dbReference type="EMBL" id="NOKQ01000194">
    <property type="protein sequence ID" value="OZS78536.1"/>
    <property type="molecule type" value="Genomic_DNA"/>
</dbReference>
<evidence type="ECO:0000313" key="7">
    <source>
        <dbReference type="EMBL" id="OZS78536.1"/>
    </source>
</evidence>
<dbReference type="Gene3D" id="3.30.1390.20">
    <property type="entry name" value="Ribosomal protein L30, ferredoxin-like fold domain"/>
    <property type="match status" value="1"/>
</dbReference>
<name>A0A264W4M4_9BACL</name>
<dbReference type="PANTHER" id="PTHR15892:SF2">
    <property type="entry name" value="LARGE RIBOSOMAL SUBUNIT PROTEIN UL30M"/>
    <property type="match status" value="1"/>
</dbReference>
<dbReference type="PANTHER" id="PTHR15892">
    <property type="entry name" value="MITOCHONDRIAL RIBOSOMAL PROTEIN L30"/>
    <property type="match status" value="1"/>
</dbReference>
<keyword evidence="4 5" id="KW-0687">Ribonucleoprotein</keyword>
<dbReference type="Pfam" id="PF00327">
    <property type="entry name" value="Ribosomal_L30"/>
    <property type="match status" value="1"/>
</dbReference>
<dbReference type="RefSeq" id="WP_094942194.1">
    <property type="nucleotide sequence ID" value="NZ_NOKQ01000194.1"/>
</dbReference>
<dbReference type="AlphaFoldDB" id="A0A264W4M4"/>
<accession>A0A264W4M4</accession>
<dbReference type="FunFam" id="3.30.1390.20:FF:000001">
    <property type="entry name" value="50S ribosomal protein L30"/>
    <property type="match status" value="1"/>
</dbReference>
<evidence type="ECO:0000259" key="6">
    <source>
        <dbReference type="Pfam" id="PF00327"/>
    </source>
</evidence>
<dbReference type="InterPro" id="IPR016082">
    <property type="entry name" value="Ribosomal_uL30_ferredoxin-like"/>
</dbReference>
<sequence>MANKLEITLTKSLIGSKPNQRKVAEALGLRKMHQTVEHQDNAAIRGMITKVAHLVTVNEK</sequence>
<dbReference type="NCBIfam" id="TIGR01308">
    <property type="entry name" value="rpmD_bact"/>
    <property type="match status" value="1"/>
</dbReference>
<reference evidence="7 8" key="1">
    <citation type="submission" date="2017-07" db="EMBL/GenBank/DDBJ databases">
        <title>Tetzosporium hominis gen.nov. sp.nov.</title>
        <authorList>
            <person name="Tetz G."/>
            <person name="Tetz V."/>
        </authorList>
    </citation>
    <scope>NUCLEOTIDE SEQUENCE [LARGE SCALE GENOMIC DNA]</scope>
    <source>
        <strain evidence="7 8">VT-49</strain>
    </source>
</reference>
<evidence type="ECO:0000313" key="8">
    <source>
        <dbReference type="Proteomes" id="UP000217065"/>
    </source>
</evidence>
<comment type="caution">
    <text evidence="7">The sequence shown here is derived from an EMBL/GenBank/DDBJ whole genome shotgun (WGS) entry which is preliminary data.</text>
</comment>
<comment type="subunit">
    <text evidence="2 5">Part of the 50S ribosomal subunit.</text>
</comment>